<evidence type="ECO:0000313" key="2">
    <source>
        <dbReference type="EMBL" id="QWC36475.1"/>
    </source>
</evidence>
<accession>A0A8E8FVC0</accession>
<sequence>MNFYHLAKYSDQNQATMDHQKMTTQQAPTVKVQGSVSDGFFTIVYDISLAGTILLIMFLLFCTLHILRTLINIIIIVYNFVYSAIFWFNWRRNRGRKYELVSMVVLFLFTYVTGEKICGLTELPTEILVAKGENFNTDFIQNFNNSFPGIEESQIVYKYDGSHQSATEVKVRYAGFFKQEQTGCGYFLFENKTILVDSVVGYHDSENFYIMSKFNQIESKRLVFQIRGTINYVTQQIQTMDFTKPAKTFHYQSSTQKMCNNIHYILKAIHTTFDDVVYRKQLDFLISFLFFDYIIDYPENLYDKIIQEIVTKSMLAFGSYLHQGTIGQANSEVCNYILPFIIGTLNSSGLNEPKYYEIISKYKYDTEYIDFIDGLPQHGVFTIVAGDVQINFENRSISNNRDLYVSTPGQNIILGHINRNIVNKGQNAVLGRVNAHTISKVNFKVIDFYAALSMYFARFDYFLLEGEIRILAYNHTHTPGDKNIIYNLKSGQDQIVESGRYIQHYTYTVGYQNNIYDPRYRLLECNEVSKIESYCGKFAKVVAACKVDKNQVDEWHKPINPSDSVIAQVEQAVDIRSFSIISVLITSLLFWLVYKFAKHVILNIINIWMLRHDTVMFDFTEKFSIYTFKKYTKFNKCRLILKAYFFPIYLIVAICCLPCSIILTVYKLIQSRQFIKYFPIGFLLGTAHAFEFGANPCSVFQTESCSEYLSDQSGNSQWCDGMDGLSLYKKYTHTFNNLYPDRKTLLTEDCDPECVYERVYSNKVNLHICNKLMFEQMNNNKIMILITGLQNTLKFRMNYIYQPFNKLVFCSRGMCGENICTNYIDELSDNTNRYLDSIDNSKWEDNNKHSSSFIKNYLLNHAPNNLKQVSCPYRVHCKRMPHSCYRFTSHVMAYSDREEICHEIPVQSPHTWIAVFFTVIETQPKVQLSIFSHMERTNLEFDKVGTHDDGNIKYRFDAQDVDSHFSGEKFVVLFEDSATNTLSKHIFEVDNPESLNDIFQYRNTRYVNVIGCENLERINRPTSYSHVGYEELSVILSQKFRQLGDEELRKMKVYISKYKVHEVDCVGRNDTKTANITYFQSQCRSTTLEISVSRIKQNMGTLDVEIVSRESQKKLNNSIKPAAFKSISCAGTNYNHNGYRVNLTRTLLQFEILAEILHNGNVEDVVVFSANSESTRFTSTSIGEFSIRQIQPTVGKLHNFTCRQIDRFMGDLGEFVEHKMVLPVSMKEFDPFKTIENAYENVKNFIIDYLHYWEYLVLVGCGIFILLLILYIKSVVFSSNKYHII</sequence>
<feature type="transmembrane region" description="Helical" evidence="1">
    <location>
        <begin position="575"/>
        <end position="594"/>
    </location>
</feature>
<keyword evidence="1" id="KW-1133">Transmembrane helix</keyword>
<keyword evidence="1" id="KW-0472">Membrane</keyword>
<proteinExistence type="predicted"/>
<dbReference type="EMBL" id="MW256673">
    <property type="protein sequence ID" value="QWC36475.1"/>
    <property type="molecule type" value="Genomic_RNA"/>
</dbReference>
<evidence type="ECO:0000256" key="1">
    <source>
        <dbReference type="SAM" id="Phobius"/>
    </source>
</evidence>
<reference evidence="2" key="2">
    <citation type="journal article" date="2021" name="NPJ Biofilms Microbiomes">
        <title>Diversity and infectivity of the RNA virome among different cryptic species of an agriculturally important insect vector: whitefly Bemisia tabaci.</title>
        <authorList>
            <person name="Huang H.J."/>
            <person name="Ye Z.X."/>
            <person name="Wang X."/>
            <person name="Yan X.T."/>
            <person name="Zhang Y."/>
            <person name="He Y.J."/>
            <person name="Qi Y.H."/>
            <person name="Zhang X.D."/>
            <person name="Zhuo J.C."/>
            <person name="Lu G."/>
            <person name="Lu J.B."/>
            <person name="Mao Q.Z."/>
            <person name="Sun Z.T."/>
            <person name="Yan F."/>
            <person name="Chen J.P."/>
            <person name="Zhang C.X."/>
            <person name="Li J.M."/>
        </authorList>
    </citation>
    <scope>NUCLEOTIDE SEQUENCE</scope>
    <source>
        <strain evidence="2">CAAS-BQ</strain>
    </source>
</reference>
<feature type="transmembrane region" description="Helical" evidence="1">
    <location>
        <begin position="43"/>
        <end position="67"/>
    </location>
</feature>
<feature type="transmembrane region" description="Helical" evidence="1">
    <location>
        <begin position="73"/>
        <end position="90"/>
    </location>
</feature>
<keyword evidence="1" id="KW-0812">Transmembrane</keyword>
<name>A0A8E8FVC0_9NIDO</name>
<organism evidence="2">
    <name type="scientific">Bemisia tabaci nido-like virus 1</name>
    <dbReference type="NCBI Taxonomy" id="2840075"/>
    <lineage>
        <taxon>Viruses</taxon>
        <taxon>Riboviria</taxon>
        <taxon>Orthornavirae</taxon>
        <taxon>Pisuviricota</taxon>
        <taxon>Pisoniviricetes</taxon>
        <taxon>Nidovirales</taxon>
    </lineage>
</organism>
<feature type="transmembrane region" description="Helical" evidence="1">
    <location>
        <begin position="643"/>
        <end position="666"/>
    </location>
</feature>
<protein>
    <submittedName>
        <fullName evidence="2">Uncharacterized protein</fullName>
    </submittedName>
</protein>
<feature type="transmembrane region" description="Helical" evidence="1">
    <location>
        <begin position="1252"/>
        <end position="1272"/>
    </location>
</feature>
<reference evidence="2" key="1">
    <citation type="submission" date="2020-11" db="EMBL/GenBank/DDBJ databases">
        <authorList>
            <person name="Huang H.-J."/>
            <person name="Li J.-M."/>
        </authorList>
    </citation>
    <scope>NUCLEOTIDE SEQUENCE</scope>
    <source>
        <strain evidence="2">CAAS-BQ</strain>
    </source>
</reference>